<dbReference type="PANTHER" id="PTHR21666">
    <property type="entry name" value="PEPTIDASE-RELATED"/>
    <property type="match status" value="1"/>
</dbReference>
<dbReference type="InterPro" id="IPR050570">
    <property type="entry name" value="Cell_wall_metabolism_enzyme"/>
</dbReference>
<evidence type="ECO:0000313" key="4">
    <source>
        <dbReference type="Proteomes" id="UP000278756"/>
    </source>
</evidence>
<dbReference type="RefSeq" id="WP_126424002.1">
    <property type="nucleotide sequence ID" value="NZ_AP018828.1"/>
</dbReference>
<reference evidence="4" key="1">
    <citation type="journal article" date="2017" name="Biotechnol. Biofuels">
        <title>Evaluation of environmental bacterial communities as a factor affecting the growth of duckweed Lemna minor.</title>
        <authorList>
            <person name="Ishizawa H."/>
            <person name="Kuroda M."/>
            <person name="Morikawa M."/>
            <person name="Ike M."/>
        </authorList>
    </citation>
    <scope>NUCLEOTIDE SEQUENCE [LARGE SCALE GENOMIC DNA]</scope>
    <source>
        <strain evidence="4">M6</strain>
    </source>
</reference>
<keyword evidence="3" id="KW-0808">Transferase</keyword>
<dbReference type="AlphaFoldDB" id="A0A3G9G6T9"/>
<dbReference type="EMBL" id="AP018828">
    <property type="protein sequence ID" value="BBF82416.1"/>
    <property type="molecule type" value="Genomic_DNA"/>
</dbReference>
<dbReference type="GO" id="GO:0004222">
    <property type="term" value="F:metalloendopeptidase activity"/>
    <property type="evidence" value="ECO:0007669"/>
    <property type="project" value="TreeGrafter"/>
</dbReference>
<dbReference type="OrthoDB" id="9801834at2"/>
<dbReference type="CDD" id="cd12797">
    <property type="entry name" value="M23_peptidase"/>
    <property type="match status" value="1"/>
</dbReference>
<dbReference type="PANTHER" id="PTHR21666:SF289">
    <property type="entry name" value="L-ALA--D-GLU ENDOPEPTIDASE"/>
    <property type="match status" value="1"/>
</dbReference>
<evidence type="ECO:0000256" key="1">
    <source>
        <dbReference type="ARBA" id="ARBA00022729"/>
    </source>
</evidence>
<dbReference type="Gene3D" id="2.70.70.10">
    <property type="entry name" value="Glucose Permease (Domain IIA)"/>
    <property type="match status" value="1"/>
</dbReference>
<dbReference type="InterPro" id="IPR011055">
    <property type="entry name" value="Dup_hybrid_motif"/>
</dbReference>
<keyword evidence="1" id="KW-0732">Signal</keyword>
<name>A0A3G9G6T9_9CAUL</name>
<keyword evidence="3" id="KW-0032">Aminotransferase</keyword>
<evidence type="ECO:0000259" key="2">
    <source>
        <dbReference type="Pfam" id="PF01551"/>
    </source>
</evidence>
<dbReference type="InterPro" id="IPR016047">
    <property type="entry name" value="M23ase_b-sheet_dom"/>
</dbReference>
<protein>
    <submittedName>
        <fullName evidence="3">Aminotransferase, class III</fullName>
    </submittedName>
</protein>
<accession>A0A3G9G6T9</accession>
<dbReference type="GO" id="GO:0008483">
    <property type="term" value="F:transaminase activity"/>
    <property type="evidence" value="ECO:0007669"/>
    <property type="project" value="UniProtKB-KW"/>
</dbReference>
<dbReference type="SUPFAM" id="SSF51261">
    <property type="entry name" value="Duplicated hybrid motif"/>
    <property type="match status" value="1"/>
</dbReference>
<dbReference type="Pfam" id="PF01551">
    <property type="entry name" value="Peptidase_M23"/>
    <property type="match status" value="1"/>
</dbReference>
<organism evidence="3 4">
    <name type="scientific">Asticcacaulis excentricus</name>
    <dbReference type="NCBI Taxonomy" id="78587"/>
    <lineage>
        <taxon>Bacteria</taxon>
        <taxon>Pseudomonadati</taxon>
        <taxon>Pseudomonadota</taxon>
        <taxon>Alphaproteobacteria</taxon>
        <taxon>Caulobacterales</taxon>
        <taxon>Caulobacteraceae</taxon>
        <taxon>Asticcacaulis</taxon>
    </lineage>
</organism>
<dbReference type="Proteomes" id="UP000278756">
    <property type="component" value="Chromosome 2"/>
</dbReference>
<proteinExistence type="predicted"/>
<feature type="domain" description="M23ase beta-sheet core" evidence="2">
    <location>
        <begin position="92"/>
        <end position="190"/>
    </location>
</feature>
<sequence length="228" mass="25046">MMSVTASERLAAYHLWLAARPEPSAGIMAGLETARPIRLDVEGLRAEGWEGDMPRGWAVQAGEPLRIGGYDEDRGIYDSDVFAGDGGERRTLHLGIDLFAPAGTEVFAPLSGYVHSFQDNNNIKDYGPTVIVQHEPRPGLTFWTLYGHLSRDSLDGLFAGKVFNAGDRLARLGDDRVNGGWSPHLHFQVILDLGGRSGDFPGVFKRSERDPWTQVCPDPRPLLGLTHL</sequence>
<evidence type="ECO:0000313" key="3">
    <source>
        <dbReference type="EMBL" id="BBF82416.1"/>
    </source>
</evidence>
<reference evidence="4" key="2">
    <citation type="journal article" date="2017" name="Plant Physiol. Biochem.">
        <title>Differential oxidative and antioxidative response of duckweed Lemna minor toward plant growth promoting/inhibiting bacteria.</title>
        <authorList>
            <person name="Ishizawa H."/>
            <person name="Kuroda M."/>
            <person name="Morikawa M."/>
            <person name="Ike M."/>
        </authorList>
    </citation>
    <scope>NUCLEOTIDE SEQUENCE [LARGE SCALE GENOMIC DNA]</scope>
    <source>
        <strain evidence="4">M6</strain>
    </source>
</reference>
<gene>
    <name evidence="3" type="ORF">EM6_3053</name>
</gene>